<accession>A0AAU9ES39</accession>
<evidence type="ECO:0000313" key="5">
    <source>
        <dbReference type="EMBL" id="BEP30216.1"/>
    </source>
</evidence>
<keyword evidence="6" id="KW-1185">Reference proteome</keyword>
<dbReference type="Proteomes" id="UP001321786">
    <property type="component" value="Chromosome"/>
</dbReference>
<keyword evidence="1 3" id="KW-0547">Nucleotide-binding</keyword>
<dbReference type="HAMAP" id="MF_01488">
    <property type="entry name" value="RecD2"/>
    <property type="match status" value="1"/>
</dbReference>
<evidence type="ECO:0000259" key="4">
    <source>
        <dbReference type="SMART" id="SM00382"/>
    </source>
</evidence>
<keyword evidence="3" id="KW-0413">Isomerase</keyword>
<dbReference type="InterPro" id="IPR041451">
    <property type="entry name" value="RecD2_SH13"/>
</dbReference>
<comment type="catalytic activity">
    <reaction evidence="3">
        <text>ATP + H2O = ADP + phosphate + H(+)</text>
        <dbReference type="Rhea" id="RHEA:13065"/>
        <dbReference type="ChEBI" id="CHEBI:15377"/>
        <dbReference type="ChEBI" id="CHEBI:15378"/>
        <dbReference type="ChEBI" id="CHEBI:30616"/>
        <dbReference type="ChEBI" id="CHEBI:43474"/>
        <dbReference type="ChEBI" id="CHEBI:456216"/>
        <dbReference type="EC" id="5.6.2.3"/>
    </reaction>
</comment>
<keyword evidence="2 3" id="KW-0067">ATP-binding</keyword>
<dbReference type="PANTHER" id="PTHR43788:SF6">
    <property type="entry name" value="DNA HELICASE B"/>
    <property type="match status" value="1"/>
</dbReference>
<feature type="domain" description="AAA+ ATPase" evidence="4">
    <location>
        <begin position="336"/>
        <end position="487"/>
    </location>
</feature>
<proteinExistence type="inferred from homology"/>
<dbReference type="Pfam" id="PF18335">
    <property type="entry name" value="SH3_13"/>
    <property type="match status" value="1"/>
</dbReference>
<evidence type="ECO:0000256" key="3">
    <source>
        <dbReference type="HAMAP-Rule" id="MF_01488"/>
    </source>
</evidence>
<sequence length="751" mass="85011">MPIEIKGIIEEIIYKNEENGFVVAIIDKDALGSEYIYIKGIIPIINEGEMMKIVGREVVHPSYGEQIDVISSEIISPKTSDEVLRYLSSGVVKGIGPSFAKKIVDKFGQDTFDIMKYNPERLKEIPGIGEKKINDITSSFSMQAAFRDIMIYLQKIGLSNTMATKIFKAFGENTIEFISENPYMLADEIAGIGFRQADMIAKKMGISEESIYRMHTGIKYALNTFIRNGHTFAFEEDLIEKSFSILYVDRELIKVEIKELVIKGELYFDKYNDKTVIYFPIYYHSEVKVCQKLFSLSSSDFKEVKIDVKNEIKNIESQNDISFDDKQIDAITKAVKGGVTVITGGPGTGKTTIINTIIKVFESVMFSVKLAAPTGRAAKKMTEATSREAKTIHRLLEYTYSNEKSDVIGFNKNEENPLTADVIIIDEMSMVDILLMNSLLNAVPEGTRLILVGDSDQLPSVGAGSVLKDIIEASIEFMDIIKLDRIFRQASESMIVTNAHRINKGNKPLLNEKDKDFFFINEREHKNIVGIIKNLCSSRLPNYYKLDKVLDIQVLTPMKKSMIGTKNINNELQKVLNPSSKLKKEKKFGDKLFREGDKIMQIKNNYTIKWKTILGSDGEGVFNGDIGFIEKIDEINKTVNILYDNEKIVKYEFTSLDEIMHAYAITVHKSQGSEFPVVVMPISYGAEVLMTRNVLYTAITRARKLVVLVGEEKYLNNMINNNSNINRNTGLKDKFTHITSMYKEILENQVD</sequence>
<dbReference type="EMBL" id="AP028654">
    <property type="protein sequence ID" value="BEP30216.1"/>
    <property type="molecule type" value="Genomic_DNA"/>
</dbReference>
<dbReference type="Pfam" id="PF23139">
    <property type="entry name" value="OB_YrrC"/>
    <property type="match status" value="1"/>
</dbReference>
<dbReference type="NCBIfam" id="TIGR01448">
    <property type="entry name" value="recD_rel"/>
    <property type="match status" value="1"/>
</dbReference>
<dbReference type="Pfam" id="PF13245">
    <property type="entry name" value="AAA_19"/>
    <property type="match status" value="1"/>
</dbReference>
<dbReference type="Gene3D" id="1.10.10.2220">
    <property type="match status" value="1"/>
</dbReference>
<dbReference type="SMART" id="SM00382">
    <property type="entry name" value="AAA"/>
    <property type="match status" value="1"/>
</dbReference>
<evidence type="ECO:0000256" key="2">
    <source>
        <dbReference type="ARBA" id="ARBA00022840"/>
    </source>
</evidence>
<dbReference type="SUPFAM" id="SSF52540">
    <property type="entry name" value="P-loop containing nucleoside triphosphate hydrolases"/>
    <property type="match status" value="1"/>
</dbReference>
<dbReference type="Gene3D" id="3.40.50.300">
    <property type="entry name" value="P-loop containing nucleotide triphosphate hydrolases"/>
    <property type="match status" value="2"/>
</dbReference>
<dbReference type="PANTHER" id="PTHR43788">
    <property type="entry name" value="DNA2/NAM7 HELICASE FAMILY MEMBER"/>
    <property type="match status" value="1"/>
</dbReference>
<dbReference type="InterPro" id="IPR050534">
    <property type="entry name" value="Coronavir_polyprotein_1ab"/>
</dbReference>
<dbReference type="RefSeq" id="WP_338535815.1">
    <property type="nucleotide sequence ID" value="NZ_AP028654.1"/>
</dbReference>
<dbReference type="GO" id="GO:0017116">
    <property type="term" value="F:single-stranded DNA helicase activity"/>
    <property type="evidence" value="ECO:0007669"/>
    <property type="project" value="TreeGrafter"/>
</dbReference>
<dbReference type="GO" id="GO:0003677">
    <property type="term" value="F:DNA binding"/>
    <property type="evidence" value="ECO:0007669"/>
    <property type="project" value="UniProtKB-UniRule"/>
</dbReference>
<comment type="similarity">
    <text evidence="3">Belongs to the RecD family. RecD2 subfamily.</text>
</comment>
<reference evidence="5 6" key="1">
    <citation type="submission" date="2023-08" db="EMBL/GenBank/DDBJ databases">
        <title>Helicovermis profunda gen. nov., sp. nov., a novel mesophilic, fermentative bacterium within the Bacillota from a deep-sea hydrothermal vent chimney.</title>
        <authorList>
            <person name="Miyazaki U."/>
            <person name="Mizutani D."/>
            <person name="Hashimoto Y."/>
            <person name="Tame A."/>
            <person name="Sawayama S."/>
            <person name="Miyazaki J."/>
            <person name="Takai K."/>
            <person name="Nakagawa S."/>
        </authorList>
    </citation>
    <scope>NUCLEOTIDE SEQUENCE [LARGE SCALE GENOMIC DNA]</scope>
    <source>
        <strain evidence="5 6">S502</strain>
    </source>
</reference>
<gene>
    <name evidence="3" type="primary">recD2</name>
    <name evidence="5" type="ORF">HLPR_25470</name>
</gene>
<keyword evidence="3" id="KW-0378">Hydrolase</keyword>
<dbReference type="Pfam" id="PF13538">
    <property type="entry name" value="UvrD_C_2"/>
    <property type="match status" value="1"/>
</dbReference>
<dbReference type="Pfam" id="PF14490">
    <property type="entry name" value="HHH_RecD2"/>
    <property type="match status" value="1"/>
</dbReference>
<name>A0AAU9ES39_9FIRM</name>
<dbReference type="GO" id="GO:0009338">
    <property type="term" value="C:exodeoxyribonuclease V complex"/>
    <property type="evidence" value="ECO:0007669"/>
    <property type="project" value="TreeGrafter"/>
</dbReference>
<dbReference type="Gene3D" id="1.10.150.20">
    <property type="entry name" value="5' to 3' exonuclease, C-terminal subdomain"/>
    <property type="match status" value="1"/>
</dbReference>
<dbReference type="KEGG" id="hprf:HLPR_25470"/>
<keyword evidence="3" id="KW-0238">DNA-binding</keyword>
<dbReference type="GO" id="GO:0005524">
    <property type="term" value="F:ATP binding"/>
    <property type="evidence" value="ECO:0007669"/>
    <property type="project" value="UniProtKB-UniRule"/>
</dbReference>
<dbReference type="GO" id="GO:0043139">
    <property type="term" value="F:5'-3' DNA helicase activity"/>
    <property type="evidence" value="ECO:0007669"/>
    <property type="project" value="UniProtKB-UniRule"/>
</dbReference>
<feature type="binding site" evidence="3">
    <location>
        <begin position="347"/>
        <end position="351"/>
    </location>
    <ligand>
        <name>ATP</name>
        <dbReference type="ChEBI" id="CHEBI:30616"/>
    </ligand>
</feature>
<dbReference type="Pfam" id="PF14520">
    <property type="entry name" value="HHH_5"/>
    <property type="match status" value="1"/>
</dbReference>
<dbReference type="GO" id="GO:0016787">
    <property type="term" value="F:hydrolase activity"/>
    <property type="evidence" value="ECO:0007669"/>
    <property type="project" value="UniProtKB-KW"/>
</dbReference>
<dbReference type="Gene3D" id="2.30.30.940">
    <property type="match status" value="1"/>
</dbReference>
<dbReference type="InterPro" id="IPR010994">
    <property type="entry name" value="RuvA_2-like"/>
</dbReference>
<dbReference type="GO" id="GO:0006310">
    <property type="term" value="P:DNA recombination"/>
    <property type="evidence" value="ECO:0007669"/>
    <property type="project" value="InterPro"/>
</dbReference>
<organism evidence="5 6">
    <name type="scientific">Helicovermis profundi</name>
    <dbReference type="NCBI Taxonomy" id="3065157"/>
    <lineage>
        <taxon>Bacteria</taxon>
        <taxon>Bacillati</taxon>
        <taxon>Bacillota</taxon>
        <taxon>Clostridia</taxon>
        <taxon>Helicovermis</taxon>
    </lineage>
</organism>
<evidence type="ECO:0000313" key="6">
    <source>
        <dbReference type="Proteomes" id="UP001321786"/>
    </source>
</evidence>
<dbReference type="SUPFAM" id="SSF47781">
    <property type="entry name" value="RuvA domain 2-like"/>
    <property type="match status" value="1"/>
</dbReference>
<dbReference type="AlphaFoldDB" id="A0AAU9ES39"/>
<dbReference type="InterPro" id="IPR055446">
    <property type="entry name" value="RecD2_N_OB"/>
</dbReference>
<dbReference type="InterPro" id="IPR027417">
    <property type="entry name" value="P-loop_NTPase"/>
</dbReference>
<dbReference type="InterPro" id="IPR029493">
    <property type="entry name" value="RecD2-like_HHH"/>
</dbReference>
<comment type="function">
    <text evidence="3">DNA-dependent ATPase and ATP-dependent 5'-3' DNA helicase. Has no activity on blunt DNA or DNA with 3'-overhangs, requires at least 10 bases of 5'-ssDNA for helicase activity.</text>
</comment>
<dbReference type="EC" id="5.6.2.3" evidence="3"/>
<dbReference type="InterPro" id="IPR006345">
    <property type="entry name" value="RecD2"/>
</dbReference>
<dbReference type="InterPro" id="IPR027785">
    <property type="entry name" value="UvrD-like_helicase_C"/>
</dbReference>
<evidence type="ECO:0000256" key="1">
    <source>
        <dbReference type="ARBA" id="ARBA00022741"/>
    </source>
</evidence>
<dbReference type="CDD" id="cd18809">
    <property type="entry name" value="SF1_C_RecD"/>
    <property type="match status" value="1"/>
</dbReference>
<dbReference type="InterPro" id="IPR003593">
    <property type="entry name" value="AAA+_ATPase"/>
</dbReference>
<dbReference type="CDD" id="cd17933">
    <property type="entry name" value="DEXSc_RecD-like"/>
    <property type="match status" value="1"/>
</dbReference>
<protein>
    <recommendedName>
        <fullName evidence="3">ATP-dependent RecD2 DNA helicase</fullName>
        <ecNumber evidence="3">5.6.2.3</ecNumber>
    </recommendedName>
    <alternativeName>
        <fullName evidence="3">DNA 5'-3' helicase subunit RecD2</fullName>
    </alternativeName>
</protein>
<keyword evidence="3 5" id="KW-0347">Helicase</keyword>